<evidence type="ECO:0000256" key="2">
    <source>
        <dbReference type="ARBA" id="ARBA00022723"/>
    </source>
</evidence>
<dbReference type="PANTHER" id="PTHR46910">
    <property type="entry name" value="TRANSCRIPTION FACTOR PDR1"/>
    <property type="match status" value="1"/>
</dbReference>
<feature type="non-terminal residue" evidence="10">
    <location>
        <position position="802"/>
    </location>
</feature>
<feature type="compositionally biased region" description="Polar residues" evidence="8">
    <location>
        <begin position="104"/>
        <end position="122"/>
    </location>
</feature>
<dbReference type="GO" id="GO:0005634">
    <property type="term" value="C:nucleus"/>
    <property type="evidence" value="ECO:0007669"/>
    <property type="project" value="UniProtKB-SubCell"/>
</dbReference>
<keyword evidence="4" id="KW-0805">Transcription regulation</keyword>
<keyword evidence="5" id="KW-0238">DNA-binding</keyword>
<dbReference type="Pfam" id="PF00172">
    <property type="entry name" value="Zn_clus"/>
    <property type="match status" value="1"/>
</dbReference>
<organism evidence="10 11">
    <name type="scientific">Myriangium duriaei CBS 260.36</name>
    <dbReference type="NCBI Taxonomy" id="1168546"/>
    <lineage>
        <taxon>Eukaryota</taxon>
        <taxon>Fungi</taxon>
        <taxon>Dikarya</taxon>
        <taxon>Ascomycota</taxon>
        <taxon>Pezizomycotina</taxon>
        <taxon>Dothideomycetes</taxon>
        <taxon>Dothideomycetidae</taxon>
        <taxon>Myriangiales</taxon>
        <taxon>Myriangiaceae</taxon>
        <taxon>Myriangium</taxon>
    </lineage>
</organism>
<dbReference type="SUPFAM" id="SSF57701">
    <property type="entry name" value="Zn2/Cys6 DNA-binding domain"/>
    <property type="match status" value="1"/>
</dbReference>
<dbReference type="SMART" id="SM00066">
    <property type="entry name" value="GAL4"/>
    <property type="match status" value="1"/>
</dbReference>
<evidence type="ECO:0000256" key="4">
    <source>
        <dbReference type="ARBA" id="ARBA00023015"/>
    </source>
</evidence>
<feature type="region of interest" description="Disordered" evidence="8">
    <location>
        <begin position="612"/>
        <end position="639"/>
    </location>
</feature>
<dbReference type="CDD" id="cd12148">
    <property type="entry name" value="fungal_TF_MHR"/>
    <property type="match status" value="1"/>
</dbReference>
<dbReference type="EMBL" id="ML996088">
    <property type="protein sequence ID" value="KAF2151075.1"/>
    <property type="molecule type" value="Genomic_DNA"/>
</dbReference>
<evidence type="ECO:0000313" key="11">
    <source>
        <dbReference type="Proteomes" id="UP000799439"/>
    </source>
</evidence>
<dbReference type="Gene3D" id="4.10.240.10">
    <property type="entry name" value="Zn(2)-C6 fungal-type DNA-binding domain"/>
    <property type="match status" value="1"/>
</dbReference>
<proteinExistence type="predicted"/>
<dbReference type="PROSITE" id="PS00463">
    <property type="entry name" value="ZN2_CY6_FUNGAL_1"/>
    <property type="match status" value="1"/>
</dbReference>
<feature type="region of interest" description="Disordered" evidence="8">
    <location>
        <begin position="96"/>
        <end position="139"/>
    </location>
</feature>
<evidence type="ECO:0000256" key="1">
    <source>
        <dbReference type="ARBA" id="ARBA00004123"/>
    </source>
</evidence>
<comment type="subcellular location">
    <subcellularLocation>
        <location evidence="1">Nucleus</location>
    </subcellularLocation>
</comment>
<dbReference type="Proteomes" id="UP000799439">
    <property type="component" value="Unassembled WGS sequence"/>
</dbReference>
<dbReference type="AlphaFoldDB" id="A0A9P4J0J3"/>
<evidence type="ECO:0000256" key="8">
    <source>
        <dbReference type="SAM" id="MobiDB-lite"/>
    </source>
</evidence>
<name>A0A9P4J0J3_9PEZI</name>
<keyword evidence="11" id="KW-1185">Reference proteome</keyword>
<dbReference type="CDD" id="cd00067">
    <property type="entry name" value="GAL4"/>
    <property type="match status" value="1"/>
</dbReference>
<keyword evidence="3" id="KW-0862">Zinc</keyword>
<dbReference type="GO" id="GO:0006351">
    <property type="term" value="P:DNA-templated transcription"/>
    <property type="evidence" value="ECO:0007669"/>
    <property type="project" value="InterPro"/>
</dbReference>
<evidence type="ECO:0000256" key="3">
    <source>
        <dbReference type="ARBA" id="ARBA00022833"/>
    </source>
</evidence>
<feature type="compositionally biased region" description="Polar residues" evidence="8">
    <location>
        <begin position="712"/>
        <end position="736"/>
    </location>
</feature>
<reference evidence="10" key="1">
    <citation type="journal article" date="2020" name="Stud. Mycol.">
        <title>101 Dothideomycetes genomes: a test case for predicting lifestyles and emergence of pathogens.</title>
        <authorList>
            <person name="Haridas S."/>
            <person name="Albert R."/>
            <person name="Binder M."/>
            <person name="Bloem J."/>
            <person name="Labutti K."/>
            <person name="Salamov A."/>
            <person name="Andreopoulos B."/>
            <person name="Baker S."/>
            <person name="Barry K."/>
            <person name="Bills G."/>
            <person name="Bluhm B."/>
            <person name="Cannon C."/>
            <person name="Castanera R."/>
            <person name="Culley D."/>
            <person name="Daum C."/>
            <person name="Ezra D."/>
            <person name="Gonzalez J."/>
            <person name="Henrissat B."/>
            <person name="Kuo A."/>
            <person name="Liang C."/>
            <person name="Lipzen A."/>
            <person name="Lutzoni F."/>
            <person name="Magnuson J."/>
            <person name="Mondo S."/>
            <person name="Nolan M."/>
            <person name="Ohm R."/>
            <person name="Pangilinan J."/>
            <person name="Park H.-J."/>
            <person name="Ramirez L."/>
            <person name="Alfaro M."/>
            <person name="Sun H."/>
            <person name="Tritt A."/>
            <person name="Yoshinaga Y."/>
            <person name="Zwiers L.-H."/>
            <person name="Turgeon B."/>
            <person name="Goodwin S."/>
            <person name="Spatafora J."/>
            <person name="Crous P."/>
            <person name="Grigoriev I."/>
        </authorList>
    </citation>
    <scope>NUCLEOTIDE SEQUENCE</scope>
    <source>
        <strain evidence="10">CBS 260.36</strain>
    </source>
</reference>
<dbReference type="InterPro" id="IPR001138">
    <property type="entry name" value="Zn2Cys6_DnaBD"/>
</dbReference>
<gene>
    <name evidence="10" type="ORF">K461DRAFT_203436</name>
</gene>
<dbReference type="OrthoDB" id="1924787at2759"/>
<evidence type="ECO:0000256" key="5">
    <source>
        <dbReference type="ARBA" id="ARBA00023125"/>
    </source>
</evidence>
<dbReference type="Pfam" id="PF04082">
    <property type="entry name" value="Fungal_trans"/>
    <property type="match status" value="1"/>
</dbReference>
<keyword evidence="7" id="KW-0539">Nucleus</keyword>
<dbReference type="GO" id="GO:0008270">
    <property type="term" value="F:zinc ion binding"/>
    <property type="evidence" value="ECO:0007669"/>
    <property type="project" value="InterPro"/>
</dbReference>
<keyword evidence="2" id="KW-0479">Metal-binding</keyword>
<evidence type="ECO:0000313" key="10">
    <source>
        <dbReference type="EMBL" id="KAF2151075.1"/>
    </source>
</evidence>
<sequence>MPGILPMKVIKMGANAHMRIAQACDRCRSKKIRCDGVRPCCTQCANVGFECKTSDKLSRRAFPRGYTESLEERVRALETEVRELKDLLDEKDEKIDMLTRIHPQRQSPPTRLPQPQSRNSSSPTPPSDARVDSPSGDDVTFTVQQSPFLTEDSLTDSYFVGTSSGSSFLESFKHKVQEKGRSAAEIKPADLLKTAARHTAKTNNNHIISPLQARPPPRLASDQFVNVFFQEWAPLFPILHRPTFLSLYEQFINAPESVTDKKSIAQLYLVFSLAALSQGSSQYVETSSIELQWQTALQQIQTEQSLATLQCLLLAQLFCMQKGDCSQLLTYKALAISLSARLGLHQSQKRFALGTLTCETRKKVFWTLYTIDSFSAVQLGLPTQIKDDEVFCEMPVDADDEYINEKGFQPSLPGESTRLSSALALFRAAKILSKVLDKAYPALPSYELSSKQLASLAQELDWWQASLAPHLRLPFAQDKPSVGTVSSRSPLLSLTYHYIRALIHRPVVCSSVTTTSSSPSMLAMASSCKHMAQIMGLLTERGLSFSFCLNKEELLVMSGFGLLMQGLDLDDGSKVLKDNQRTLALIISQLDQMKAPEGSAFRRVACSFLPMTPQPPPARPVTASFSRHASDGSMPAPQHSTIPAAMKQQFKAMTSKIPWPDANKSDDIKNLRRMTHIGIPMYKRPANAQSQPVLSNPEAARLSRSEPARSPQDPNALNNTPKAAVTSGATQLDRSQSRTNLNLDYLSFSSGMSTPVFESQHRLTQGQQSDWERLLATIDNGQTNIFDNIYGGPPVDLLQDSS</sequence>
<feature type="region of interest" description="Disordered" evidence="8">
    <location>
        <begin position="682"/>
        <end position="736"/>
    </location>
</feature>
<comment type="caution">
    <text evidence="10">The sequence shown here is derived from an EMBL/GenBank/DDBJ whole genome shotgun (WGS) entry which is preliminary data.</text>
</comment>
<dbReference type="InterPro" id="IPR007219">
    <property type="entry name" value="XnlR_reg_dom"/>
</dbReference>
<protein>
    <recommendedName>
        <fullName evidence="9">Zn(2)-C6 fungal-type domain-containing protein</fullName>
    </recommendedName>
</protein>
<dbReference type="CDD" id="cd15485">
    <property type="entry name" value="ZIP_Cat8"/>
    <property type="match status" value="1"/>
</dbReference>
<dbReference type="SMART" id="SM00906">
    <property type="entry name" value="Fungal_trans"/>
    <property type="match status" value="1"/>
</dbReference>
<dbReference type="FunFam" id="4.10.240.10:FF:000007">
    <property type="entry name" value="C6 transcription factor FacB"/>
    <property type="match status" value="1"/>
</dbReference>
<dbReference type="InterPro" id="IPR036864">
    <property type="entry name" value="Zn2-C6_fun-type_DNA-bd_sf"/>
</dbReference>
<evidence type="ECO:0000256" key="6">
    <source>
        <dbReference type="ARBA" id="ARBA00023163"/>
    </source>
</evidence>
<evidence type="ECO:0000259" key="9">
    <source>
        <dbReference type="PROSITE" id="PS50048"/>
    </source>
</evidence>
<evidence type="ECO:0000256" key="7">
    <source>
        <dbReference type="ARBA" id="ARBA00023242"/>
    </source>
</evidence>
<accession>A0A9P4J0J3</accession>
<feature type="domain" description="Zn(2)-C6 fungal-type" evidence="9">
    <location>
        <begin position="23"/>
        <end position="53"/>
    </location>
</feature>
<dbReference type="GO" id="GO:0003677">
    <property type="term" value="F:DNA binding"/>
    <property type="evidence" value="ECO:0007669"/>
    <property type="project" value="UniProtKB-KW"/>
</dbReference>
<dbReference type="PANTHER" id="PTHR46910:SF12">
    <property type="entry name" value="REGULATORY PROTEIN CAT8"/>
    <property type="match status" value="1"/>
</dbReference>
<dbReference type="GO" id="GO:0000981">
    <property type="term" value="F:DNA-binding transcription factor activity, RNA polymerase II-specific"/>
    <property type="evidence" value="ECO:0007669"/>
    <property type="project" value="InterPro"/>
</dbReference>
<dbReference type="PROSITE" id="PS50048">
    <property type="entry name" value="ZN2_CY6_FUNGAL_2"/>
    <property type="match status" value="1"/>
</dbReference>
<keyword evidence="6" id="KW-0804">Transcription</keyword>
<dbReference type="InterPro" id="IPR050987">
    <property type="entry name" value="AtrR-like"/>
</dbReference>